<proteinExistence type="predicted"/>
<protein>
    <submittedName>
        <fullName evidence="1">Uncharacterized protein</fullName>
    </submittedName>
</protein>
<reference evidence="1" key="1">
    <citation type="submission" date="2018-05" db="EMBL/GenBank/DDBJ databases">
        <authorList>
            <person name="Lanie J.A."/>
            <person name="Ng W.-L."/>
            <person name="Kazmierczak K.M."/>
            <person name="Andrzejewski T.M."/>
            <person name="Davidsen T.M."/>
            <person name="Wayne K.J."/>
            <person name="Tettelin H."/>
            <person name="Glass J.I."/>
            <person name="Rusch D."/>
            <person name="Podicherti R."/>
            <person name="Tsui H.-C.T."/>
            <person name="Winkler M.E."/>
        </authorList>
    </citation>
    <scope>NUCLEOTIDE SEQUENCE</scope>
</reference>
<name>A0A382SAW3_9ZZZZ</name>
<dbReference type="EMBL" id="UINC01127715">
    <property type="protein sequence ID" value="SVD07016.1"/>
    <property type="molecule type" value="Genomic_DNA"/>
</dbReference>
<sequence>MQKLIKVFLITLLLPFYSLSYSDNHVPDYSVMESFQCNFNEGKGMSDLIRVSDEWTKWMNQGNVSVPYNAWHVTSVFNNQKDFSFDTVWIGFTNNYEEMGVIQDEWAEKGARLQAKFDNVQSCPVHSMQYVYTVRSPKEPFFQGYMTVSGCTASEGATNEAFMLADEKMNTYLDENNFSNGATMRWFRGPGSGVDFPYDYLNVTVVPSFTEWGQNVDKIVTGAGAVSASLYGDLQSCDTPRVYRITYAGGHNPE</sequence>
<accession>A0A382SAW3</accession>
<dbReference type="AlphaFoldDB" id="A0A382SAW3"/>
<gene>
    <name evidence="1" type="ORF">METZ01_LOCUS359870</name>
</gene>
<evidence type="ECO:0000313" key="1">
    <source>
        <dbReference type="EMBL" id="SVD07016.1"/>
    </source>
</evidence>
<organism evidence="1">
    <name type="scientific">marine metagenome</name>
    <dbReference type="NCBI Taxonomy" id="408172"/>
    <lineage>
        <taxon>unclassified sequences</taxon>
        <taxon>metagenomes</taxon>
        <taxon>ecological metagenomes</taxon>
    </lineage>
</organism>